<accession>A0A212EMG4</accession>
<sequence>MFGLIVLVALVGGGFCDDNQGPRPFVQSQKDLTYVRLMLQNLVPPDNNNLTVPSARVHLSGGVLAAVTLAVGKSLEPLGSLYDPLSVLEEIAPVVWENYNGVAVTPLNKKLAELIGKVQPVIAVIEVLCPGTDVETCNALVEQTLKNNRLLNNRGDLLLSAGRVAGHLRKNEKSVLATVKEYLDLPNLIRAMETQEYKELAYDLADLDRRLDHVIQ</sequence>
<dbReference type="EMBL" id="AGBW02013840">
    <property type="protein sequence ID" value="OWR42682.1"/>
    <property type="molecule type" value="Genomic_DNA"/>
</dbReference>
<protein>
    <submittedName>
        <fullName evidence="1">Uncharacterized protein</fullName>
    </submittedName>
</protein>
<name>A0A212EMG4_DANPL</name>
<dbReference type="KEGG" id="dpl:KGM_208804"/>
<keyword evidence="2" id="KW-1185">Reference proteome</keyword>
<dbReference type="OrthoDB" id="6902926at2759"/>
<gene>
    <name evidence="1" type="ORF">KGM_208804</name>
</gene>
<reference evidence="1 2" key="1">
    <citation type="journal article" date="2011" name="Cell">
        <title>The monarch butterfly genome yields insights into long-distance migration.</title>
        <authorList>
            <person name="Zhan S."/>
            <person name="Merlin C."/>
            <person name="Boore J.L."/>
            <person name="Reppert S.M."/>
        </authorList>
    </citation>
    <scope>NUCLEOTIDE SEQUENCE [LARGE SCALE GENOMIC DNA]</scope>
    <source>
        <strain evidence="1">F-2</strain>
    </source>
</reference>
<dbReference type="AlphaFoldDB" id="A0A212EMG4"/>
<dbReference type="Proteomes" id="UP000007151">
    <property type="component" value="Unassembled WGS sequence"/>
</dbReference>
<evidence type="ECO:0000313" key="2">
    <source>
        <dbReference type="Proteomes" id="UP000007151"/>
    </source>
</evidence>
<organism evidence="1 2">
    <name type="scientific">Danaus plexippus plexippus</name>
    <dbReference type="NCBI Taxonomy" id="278856"/>
    <lineage>
        <taxon>Eukaryota</taxon>
        <taxon>Metazoa</taxon>
        <taxon>Ecdysozoa</taxon>
        <taxon>Arthropoda</taxon>
        <taxon>Hexapoda</taxon>
        <taxon>Insecta</taxon>
        <taxon>Pterygota</taxon>
        <taxon>Neoptera</taxon>
        <taxon>Endopterygota</taxon>
        <taxon>Lepidoptera</taxon>
        <taxon>Glossata</taxon>
        <taxon>Ditrysia</taxon>
        <taxon>Papilionoidea</taxon>
        <taxon>Nymphalidae</taxon>
        <taxon>Danainae</taxon>
        <taxon>Danaini</taxon>
        <taxon>Danaina</taxon>
        <taxon>Danaus</taxon>
        <taxon>Danaus</taxon>
    </lineage>
</organism>
<proteinExistence type="predicted"/>
<evidence type="ECO:0000313" key="1">
    <source>
        <dbReference type="EMBL" id="OWR42682.1"/>
    </source>
</evidence>
<comment type="caution">
    <text evidence="1">The sequence shown here is derived from an EMBL/GenBank/DDBJ whole genome shotgun (WGS) entry which is preliminary data.</text>
</comment>